<dbReference type="PANTHER" id="PTHR11802">
    <property type="entry name" value="SERINE PROTEASE FAMILY S10 SERINE CARBOXYPEPTIDASE"/>
    <property type="match status" value="1"/>
</dbReference>
<comment type="caution">
    <text evidence="8">The sequence shown here is derived from an EMBL/GenBank/DDBJ whole genome shotgun (WGS) entry which is preliminary data.</text>
</comment>
<reference evidence="8" key="1">
    <citation type="submission" date="2021-01" db="EMBL/GenBank/DDBJ databases">
        <title>Adiantum capillus-veneris genome.</title>
        <authorList>
            <person name="Fang Y."/>
            <person name="Liao Q."/>
        </authorList>
    </citation>
    <scope>NUCLEOTIDE SEQUENCE</scope>
    <source>
        <strain evidence="8">H3</strain>
        <tissue evidence="8">Leaf</tissue>
    </source>
</reference>
<evidence type="ECO:0000256" key="3">
    <source>
        <dbReference type="ARBA" id="ARBA00022670"/>
    </source>
</evidence>
<keyword evidence="4 7" id="KW-0732">Signal</keyword>
<dbReference type="InterPro" id="IPR029058">
    <property type="entry name" value="AB_hydrolase_fold"/>
</dbReference>
<evidence type="ECO:0000256" key="7">
    <source>
        <dbReference type="RuleBase" id="RU361156"/>
    </source>
</evidence>
<dbReference type="OrthoDB" id="443318at2759"/>
<organism evidence="8 9">
    <name type="scientific">Adiantum capillus-veneris</name>
    <name type="common">Maidenhair fern</name>
    <dbReference type="NCBI Taxonomy" id="13818"/>
    <lineage>
        <taxon>Eukaryota</taxon>
        <taxon>Viridiplantae</taxon>
        <taxon>Streptophyta</taxon>
        <taxon>Embryophyta</taxon>
        <taxon>Tracheophyta</taxon>
        <taxon>Polypodiopsida</taxon>
        <taxon>Polypodiidae</taxon>
        <taxon>Polypodiales</taxon>
        <taxon>Pteridineae</taxon>
        <taxon>Pteridaceae</taxon>
        <taxon>Vittarioideae</taxon>
        <taxon>Adiantum</taxon>
    </lineage>
</organism>
<dbReference type="InterPro" id="IPR018202">
    <property type="entry name" value="Ser_caboxypep_ser_AS"/>
</dbReference>
<dbReference type="GO" id="GO:0004185">
    <property type="term" value="F:serine-type carboxypeptidase activity"/>
    <property type="evidence" value="ECO:0007669"/>
    <property type="project" value="UniProtKB-UniRule"/>
</dbReference>
<dbReference type="EMBL" id="JABFUD020000025">
    <property type="protein sequence ID" value="KAI5059310.1"/>
    <property type="molecule type" value="Genomic_DNA"/>
</dbReference>
<gene>
    <name evidence="8" type="ORF">GOP47_0025629</name>
</gene>
<proteinExistence type="inferred from homology"/>
<dbReference type="Proteomes" id="UP000886520">
    <property type="component" value="Chromosome 25"/>
</dbReference>
<feature type="chain" id="PRO_5039761841" description="Carboxypeptidase" evidence="7">
    <location>
        <begin position="29"/>
        <end position="536"/>
    </location>
</feature>
<dbReference type="GO" id="GO:0005773">
    <property type="term" value="C:vacuole"/>
    <property type="evidence" value="ECO:0007669"/>
    <property type="project" value="TreeGrafter"/>
</dbReference>
<comment type="similarity">
    <text evidence="1 7">Belongs to the peptidase S10 family.</text>
</comment>
<evidence type="ECO:0000256" key="2">
    <source>
        <dbReference type="ARBA" id="ARBA00022645"/>
    </source>
</evidence>
<name>A0A9D4U1R4_ADICA</name>
<keyword evidence="2 7" id="KW-0121">Carboxypeptidase</keyword>
<dbReference type="PANTHER" id="PTHR11802:SF113">
    <property type="entry name" value="SERINE CARBOXYPEPTIDASE CTSA-4.1"/>
    <property type="match status" value="1"/>
</dbReference>
<dbReference type="GO" id="GO:0006508">
    <property type="term" value="P:proteolysis"/>
    <property type="evidence" value="ECO:0007669"/>
    <property type="project" value="UniProtKB-KW"/>
</dbReference>
<protein>
    <recommendedName>
        <fullName evidence="7">Carboxypeptidase</fullName>
        <ecNumber evidence="7">3.4.16.-</ecNumber>
    </recommendedName>
</protein>
<evidence type="ECO:0000256" key="6">
    <source>
        <dbReference type="ARBA" id="ARBA00023180"/>
    </source>
</evidence>
<dbReference type="SUPFAM" id="SSF53474">
    <property type="entry name" value="alpha/beta-Hydrolases"/>
    <property type="match status" value="1"/>
</dbReference>
<dbReference type="Gene3D" id="3.40.50.1820">
    <property type="entry name" value="alpha/beta hydrolase"/>
    <property type="match status" value="1"/>
</dbReference>
<dbReference type="EC" id="3.4.16.-" evidence="7"/>
<evidence type="ECO:0000256" key="5">
    <source>
        <dbReference type="ARBA" id="ARBA00022801"/>
    </source>
</evidence>
<dbReference type="Pfam" id="PF00450">
    <property type="entry name" value="Peptidase_S10"/>
    <property type="match status" value="1"/>
</dbReference>
<sequence length="536" mass="60210">MLYISLFLHVGRSLLCFLVVLSFESCHCRQLTFPRHGAAQEVHSPGPAEKLIRALNLIPTEMHPSPGHDLTSAPSAVPRLQEKRTMLKVMSKEAYLNGDEDVVSVDELGMRAGYFVLNGTYSAKMFYFFFESRSNNTDDPLMLWTTGGPGCGSELALFYENGPFYITSNLTLVWNDYGWDQISNIIFVDQPVGTGFSYTSDYRDIRHDEIGVSQDLYDFTQVFLNYHPEYRSLDFFVSGESYAGHYIPALATRIQEYNAQGKAYINLKGIAMGNGLTQPDIQYKAYSDYALQMGLIGDTAYKRIEKRFAVCKTSLNMCESEGGGVACAAAYLACNRIFDSVISLLGNTNYYDIRKECEGSLCYDFSDVTTFLNSDDVQETLGITDGYEWVACSSSVYDAMMLDWMRNAEKGIPSLLENNIQVLVYAGEYDLVCNWLGNFRWVSAMNWSDQQGFVEKNFTSFMVNGEEFAAVKSYGALSFMKMYNAGHMVPMDQPKAALEMMRRWTRGLSLEDGSVSKSFGLLRERASALNAGHQSL</sequence>
<feature type="signal peptide" evidence="7">
    <location>
        <begin position="1"/>
        <end position="28"/>
    </location>
</feature>
<dbReference type="AlphaFoldDB" id="A0A9D4U1R4"/>
<evidence type="ECO:0000256" key="4">
    <source>
        <dbReference type="ARBA" id="ARBA00022729"/>
    </source>
</evidence>
<accession>A0A9D4U1R4</accession>
<dbReference type="InterPro" id="IPR001563">
    <property type="entry name" value="Peptidase_S10"/>
</dbReference>
<evidence type="ECO:0000256" key="1">
    <source>
        <dbReference type="ARBA" id="ARBA00009431"/>
    </source>
</evidence>
<evidence type="ECO:0000313" key="8">
    <source>
        <dbReference type="EMBL" id="KAI5059310.1"/>
    </source>
</evidence>
<keyword evidence="6" id="KW-0325">Glycoprotein</keyword>
<dbReference type="PROSITE" id="PS00131">
    <property type="entry name" value="CARBOXYPEPT_SER_SER"/>
    <property type="match status" value="1"/>
</dbReference>
<keyword evidence="3 7" id="KW-0645">Protease</keyword>
<keyword evidence="5 7" id="KW-0378">Hydrolase</keyword>
<keyword evidence="9" id="KW-1185">Reference proteome</keyword>
<evidence type="ECO:0000313" key="9">
    <source>
        <dbReference type="Proteomes" id="UP000886520"/>
    </source>
</evidence>
<dbReference type="PRINTS" id="PR00724">
    <property type="entry name" value="CRBOXYPTASEC"/>
</dbReference>